<evidence type="ECO:0000256" key="12">
    <source>
        <dbReference type="RuleBase" id="RU003357"/>
    </source>
</evidence>
<evidence type="ECO:0000256" key="10">
    <source>
        <dbReference type="ARBA" id="ARBA00023237"/>
    </source>
</evidence>
<keyword evidence="9 11" id="KW-0472">Membrane</keyword>
<evidence type="ECO:0000256" key="3">
    <source>
        <dbReference type="ARBA" id="ARBA00022452"/>
    </source>
</evidence>
<evidence type="ECO:0000256" key="11">
    <source>
        <dbReference type="PROSITE-ProRule" id="PRU01360"/>
    </source>
</evidence>
<dbReference type="Pfam" id="PF07715">
    <property type="entry name" value="Plug"/>
    <property type="match status" value="1"/>
</dbReference>
<accession>A0A4Q9QII9</accession>
<dbReference type="SUPFAM" id="SSF56935">
    <property type="entry name" value="Porins"/>
    <property type="match status" value="1"/>
</dbReference>
<dbReference type="EMBL" id="QJUI01000025">
    <property type="protein sequence ID" value="TBU72428.1"/>
    <property type="molecule type" value="Genomic_DNA"/>
</dbReference>
<dbReference type="PANTHER" id="PTHR32552:SF81">
    <property type="entry name" value="TONB-DEPENDENT OUTER MEMBRANE RECEPTOR"/>
    <property type="match status" value="1"/>
</dbReference>
<dbReference type="Proteomes" id="UP000292302">
    <property type="component" value="Unassembled WGS sequence"/>
</dbReference>
<dbReference type="Gene3D" id="2.40.170.20">
    <property type="entry name" value="TonB-dependent receptor, beta-barrel domain"/>
    <property type="match status" value="1"/>
</dbReference>
<comment type="subcellular location">
    <subcellularLocation>
        <location evidence="1 11">Cell outer membrane</location>
        <topology evidence="1 11">Multi-pass membrane protein</topology>
    </subcellularLocation>
</comment>
<organism evidence="16 17">
    <name type="scientific">Phytopseudomonas daroniae</name>
    <dbReference type="NCBI Taxonomy" id="2487519"/>
    <lineage>
        <taxon>Bacteria</taxon>
        <taxon>Pseudomonadati</taxon>
        <taxon>Pseudomonadota</taxon>
        <taxon>Gammaproteobacteria</taxon>
        <taxon>Pseudomonadales</taxon>
        <taxon>Pseudomonadaceae</taxon>
        <taxon>Phytopseudomonas</taxon>
    </lineage>
</organism>
<dbReference type="InterPro" id="IPR012910">
    <property type="entry name" value="Plug_dom"/>
</dbReference>
<evidence type="ECO:0000256" key="8">
    <source>
        <dbReference type="ARBA" id="ARBA00023077"/>
    </source>
</evidence>
<evidence type="ECO:0000313" key="16">
    <source>
        <dbReference type="EMBL" id="TBU72428.1"/>
    </source>
</evidence>
<dbReference type="GO" id="GO:0006826">
    <property type="term" value="P:iron ion transport"/>
    <property type="evidence" value="ECO:0007669"/>
    <property type="project" value="UniProtKB-KW"/>
</dbReference>
<keyword evidence="3 11" id="KW-1134">Transmembrane beta strand</keyword>
<evidence type="ECO:0000256" key="13">
    <source>
        <dbReference type="SAM" id="SignalP"/>
    </source>
</evidence>
<dbReference type="CDD" id="cd01347">
    <property type="entry name" value="ligand_gated_channel"/>
    <property type="match status" value="1"/>
</dbReference>
<gene>
    <name evidence="16" type="ORF">DNK06_22120</name>
</gene>
<protein>
    <submittedName>
        <fullName evidence="16">TonB-dependent receptor</fullName>
    </submittedName>
</protein>
<evidence type="ECO:0000259" key="15">
    <source>
        <dbReference type="Pfam" id="PF07715"/>
    </source>
</evidence>
<dbReference type="Pfam" id="PF00593">
    <property type="entry name" value="TonB_dep_Rec_b-barrel"/>
    <property type="match status" value="1"/>
</dbReference>
<proteinExistence type="inferred from homology"/>
<dbReference type="InterPro" id="IPR036942">
    <property type="entry name" value="Beta-barrel_TonB_sf"/>
</dbReference>
<dbReference type="InterPro" id="IPR039426">
    <property type="entry name" value="TonB-dep_rcpt-like"/>
</dbReference>
<evidence type="ECO:0000256" key="4">
    <source>
        <dbReference type="ARBA" id="ARBA00022496"/>
    </source>
</evidence>
<evidence type="ECO:0000313" key="17">
    <source>
        <dbReference type="Proteomes" id="UP000292302"/>
    </source>
</evidence>
<feature type="domain" description="TonB-dependent receptor plug" evidence="15">
    <location>
        <begin position="61"/>
        <end position="168"/>
    </location>
</feature>
<feature type="domain" description="TonB-dependent receptor-like beta-barrel" evidence="14">
    <location>
        <begin position="274"/>
        <end position="753"/>
    </location>
</feature>
<dbReference type="PANTHER" id="PTHR32552">
    <property type="entry name" value="FERRICHROME IRON RECEPTOR-RELATED"/>
    <property type="match status" value="1"/>
</dbReference>
<evidence type="ECO:0000256" key="2">
    <source>
        <dbReference type="ARBA" id="ARBA00022448"/>
    </source>
</evidence>
<keyword evidence="8 12" id="KW-0798">TonB box</keyword>
<feature type="chain" id="PRO_5020493132" evidence="13">
    <location>
        <begin position="37"/>
        <end position="789"/>
    </location>
</feature>
<dbReference type="OrthoDB" id="127311at2"/>
<evidence type="ECO:0000256" key="7">
    <source>
        <dbReference type="ARBA" id="ARBA00023065"/>
    </source>
</evidence>
<evidence type="ECO:0000256" key="9">
    <source>
        <dbReference type="ARBA" id="ARBA00023136"/>
    </source>
</evidence>
<feature type="signal peptide" evidence="13">
    <location>
        <begin position="1"/>
        <end position="36"/>
    </location>
</feature>
<keyword evidence="13" id="KW-0732">Signal</keyword>
<dbReference type="PROSITE" id="PS52016">
    <property type="entry name" value="TONB_DEPENDENT_REC_3"/>
    <property type="match status" value="1"/>
</dbReference>
<keyword evidence="4" id="KW-0410">Iron transport</keyword>
<keyword evidence="2 11" id="KW-0813">Transport</keyword>
<evidence type="ECO:0000256" key="5">
    <source>
        <dbReference type="ARBA" id="ARBA00022692"/>
    </source>
</evidence>
<sequence>MRIRTTRSAVLFIIVRRSICRAGSLWLLSLAGPTLATPLPDDSVWLLDAINVSARHREEPAQQVPIAIDVLDDEQLGGAGLYRAETLAQRIPGLMLTAPNPRYAAYGIRGLGSSSANDGLDGSVAVFADGVYLGRQGMSLLDFGDIERVEVLRGPQGTLYGKNSTAGAINLLSRVPSFVSEGRAEVSLGQDGLRQYRASVSGPLVEGVLAARLSAYDLVRDGAIDNRYNGETLGEEDRQGLRGQLLWTPGERFSARLIAEYAGQDESAVLTASQFSTATRQRAAYLGYPLLPVAPYARRVQHNEANDLETLQRALTLQLDGELDNGMTLTSISGYRDWVYDGEQDADGTALSVARSAARLDHHQFSQELRLAQAFGERFDYVLGLYYLRQRLQRQVNVAFGGDAAAYFLGDRPETAQRGITPAMIPPSLLQGARQRFEGEQHSDSQALFGQFTWRPGERLAITPGLRYTRERKRASITRAVSGLAPLGPDPVSQLAGELLRDITLGRDYARRNRLEEHNLSGQLAFSYALSEGVVGYASWSRGYKAGGINLDVTSAHVAPVFGSERATSLEVGLKSLWWQERLALDVALYQTDVDDYQVLSNSAPANDLSPPLRDNLINVGRVRLRGVELDGRLRASERVQLRLGIAWSDARYRSFDNAPCAPESGQWSCDLAGKRLFNAPRWSTTAGLDYRRPLEHGLELFAALDHSWRSGYYGVLERGAGSYQSAYGVSDLRLGMGRADQRWAVELWARNLFDQRYASAVYATLGSGDYAVLPGDARTLGVTWRGRY</sequence>
<keyword evidence="17" id="KW-1185">Reference proteome</keyword>
<name>A0A4Q9QII9_9GAMM</name>
<evidence type="ECO:0000259" key="14">
    <source>
        <dbReference type="Pfam" id="PF00593"/>
    </source>
</evidence>
<evidence type="ECO:0000256" key="6">
    <source>
        <dbReference type="ARBA" id="ARBA00023004"/>
    </source>
</evidence>
<evidence type="ECO:0000256" key="1">
    <source>
        <dbReference type="ARBA" id="ARBA00004571"/>
    </source>
</evidence>
<dbReference type="InterPro" id="IPR000531">
    <property type="entry name" value="Beta-barrel_TonB"/>
</dbReference>
<keyword evidence="16" id="KW-0675">Receptor</keyword>
<keyword evidence="7" id="KW-0406">Ion transport</keyword>
<reference evidence="16 17" key="1">
    <citation type="submission" date="2018-06" db="EMBL/GenBank/DDBJ databases">
        <title>Three novel Pseudomonas species isolated from symptomatic oak.</title>
        <authorList>
            <person name="Bueno-Gonzalez V."/>
            <person name="Brady C."/>
        </authorList>
    </citation>
    <scope>NUCLEOTIDE SEQUENCE [LARGE SCALE GENOMIC DNA]</scope>
    <source>
        <strain evidence="16 17">P9A</strain>
    </source>
</reference>
<comment type="similarity">
    <text evidence="11 12">Belongs to the TonB-dependent receptor family.</text>
</comment>
<keyword evidence="6" id="KW-0408">Iron</keyword>
<comment type="caution">
    <text evidence="16">The sequence shown here is derived from an EMBL/GenBank/DDBJ whole genome shotgun (WGS) entry which is preliminary data.</text>
</comment>
<keyword evidence="10 11" id="KW-0998">Cell outer membrane</keyword>
<dbReference type="GO" id="GO:0009279">
    <property type="term" value="C:cell outer membrane"/>
    <property type="evidence" value="ECO:0007669"/>
    <property type="project" value="UniProtKB-SubCell"/>
</dbReference>
<dbReference type="AlphaFoldDB" id="A0A4Q9QII9"/>
<keyword evidence="5 11" id="KW-0812">Transmembrane</keyword>